<dbReference type="GO" id="GO:0016413">
    <property type="term" value="F:O-acetyltransferase activity"/>
    <property type="evidence" value="ECO:0007669"/>
    <property type="project" value="TreeGrafter"/>
</dbReference>
<dbReference type="GO" id="GO:0005886">
    <property type="term" value="C:plasma membrane"/>
    <property type="evidence" value="ECO:0007669"/>
    <property type="project" value="UniProtKB-SubCell"/>
</dbReference>
<gene>
    <name evidence="9" type="ORF">JIR001_29260</name>
</gene>
<feature type="transmembrane region" description="Helical" evidence="7">
    <location>
        <begin position="313"/>
        <end position="331"/>
    </location>
</feature>
<evidence type="ECO:0000313" key="10">
    <source>
        <dbReference type="Proteomes" id="UP000677436"/>
    </source>
</evidence>
<organism evidence="9 10">
    <name type="scientific">Polycladomyces abyssicola</name>
    <dbReference type="NCBI Taxonomy" id="1125966"/>
    <lineage>
        <taxon>Bacteria</taxon>
        <taxon>Bacillati</taxon>
        <taxon>Bacillota</taxon>
        <taxon>Bacilli</taxon>
        <taxon>Bacillales</taxon>
        <taxon>Thermoactinomycetaceae</taxon>
        <taxon>Polycladomyces</taxon>
    </lineage>
</organism>
<dbReference type="Pfam" id="PF01757">
    <property type="entry name" value="Acyl_transf_3"/>
    <property type="match status" value="1"/>
</dbReference>
<feature type="transmembrane region" description="Helical" evidence="7">
    <location>
        <begin position="153"/>
        <end position="173"/>
    </location>
</feature>
<keyword evidence="3" id="KW-1003">Cell membrane</keyword>
<feature type="transmembrane region" description="Helical" evidence="7">
    <location>
        <begin position="248"/>
        <end position="267"/>
    </location>
</feature>
<dbReference type="KEGG" id="pabs:JIR001_29260"/>
<dbReference type="InterPro" id="IPR002656">
    <property type="entry name" value="Acyl_transf_3_dom"/>
</dbReference>
<feature type="domain" description="Acyltransferase 3" evidence="8">
    <location>
        <begin position="7"/>
        <end position="328"/>
    </location>
</feature>
<keyword evidence="4 7" id="KW-0812">Transmembrane</keyword>
<evidence type="ECO:0000256" key="5">
    <source>
        <dbReference type="ARBA" id="ARBA00022989"/>
    </source>
</evidence>
<feature type="transmembrane region" description="Helical" evidence="7">
    <location>
        <begin position="124"/>
        <end position="146"/>
    </location>
</feature>
<reference evidence="9" key="1">
    <citation type="journal article" date="2013" name="Int. J. Syst. Evol. Microbiol.">
        <title>Polycladomyces abyssicola gen. nov., sp. nov., a thermophilic filamentous bacterium isolated from hemipelagic sediment.</title>
        <authorList>
            <person name="Tsubouchi T."/>
            <person name="Shimane Y."/>
            <person name="Mori K."/>
            <person name="Usui K."/>
            <person name="Hiraki T."/>
            <person name="Tame A."/>
            <person name="Uematsu K."/>
            <person name="Maruyama T."/>
            <person name="Hatada Y."/>
        </authorList>
    </citation>
    <scope>NUCLEOTIDE SEQUENCE</scope>
    <source>
        <strain evidence="9">JIR-001</strain>
    </source>
</reference>
<keyword evidence="6 7" id="KW-0472">Membrane</keyword>
<evidence type="ECO:0000256" key="3">
    <source>
        <dbReference type="ARBA" id="ARBA00022475"/>
    </source>
</evidence>
<name>A0A8D5UI59_9BACL</name>
<keyword evidence="9" id="KW-0012">Acyltransferase</keyword>
<evidence type="ECO:0000256" key="4">
    <source>
        <dbReference type="ARBA" id="ARBA00022692"/>
    </source>
</evidence>
<dbReference type="RefSeq" id="WP_212773399.1">
    <property type="nucleotide sequence ID" value="NZ_AP024601.1"/>
</dbReference>
<dbReference type="Proteomes" id="UP000677436">
    <property type="component" value="Chromosome"/>
</dbReference>
<keyword evidence="10" id="KW-1185">Reference proteome</keyword>
<evidence type="ECO:0000259" key="8">
    <source>
        <dbReference type="Pfam" id="PF01757"/>
    </source>
</evidence>
<comment type="subcellular location">
    <subcellularLocation>
        <location evidence="1">Cell membrane</location>
        <topology evidence="1">Multi-pass membrane protein</topology>
    </subcellularLocation>
</comment>
<dbReference type="GO" id="GO:0009246">
    <property type="term" value="P:enterobacterial common antigen biosynthetic process"/>
    <property type="evidence" value="ECO:0007669"/>
    <property type="project" value="TreeGrafter"/>
</dbReference>
<feature type="transmembrane region" description="Helical" evidence="7">
    <location>
        <begin position="189"/>
        <end position="208"/>
    </location>
</feature>
<protein>
    <submittedName>
        <fullName evidence="9">Acyltransferase</fullName>
    </submittedName>
</protein>
<feature type="transmembrane region" description="Helical" evidence="7">
    <location>
        <begin position="41"/>
        <end position="64"/>
    </location>
</feature>
<feature type="transmembrane region" description="Helical" evidence="7">
    <location>
        <begin position="220"/>
        <end position="242"/>
    </location>
</feature>
<dbReference type="PANTHER" id="PTHR40074">
    <property type="entry name" value="O-ACETYLTRANSFERASE WECH"/>
    <property type="match status" value="1"/>
</dbReference>
<feature type="transmembrane region" description="Helical" evidence="7">
    <location>
        <begin position="12"/>
        <end position="29"/>
    </location>
</feature>
<feature type="transmembrane region" description="Helical" evidence="7">
    <location>
        <begin position="274"/>
        <end position="293"/>
    </location>
</feature>
<accession>A0A8D5UI59</accession>
<feature type="transmembrane region" description="Helical" evidence="7">
    <location>
        <begin position="84"/>
        <end position="104"/>
    </location>
</feature>
<dbReference type="EMBL" id="AP024601">
    <property type="protein sequence ID" value="BCU83143.1"/>
    <property type="molecule type" value="Genomic_DNA"/>
</dbReference>
<evidence type="ECO:0000256" key="1">
    <source>
        <dbReference type="ARBA" id="ARBA00004651"/>
    </source>
</evidence>
<evidence type="ECO:0000313" key="9">
    <source>
        <dbReference type="EMBL" id="BCU83143.1"/>
    </source>
</evidence>
<sequence>METRIREADFIKGVAILGVILIHVTAFSLRDTVPTTDGGIYLAINQISRFSVPVFFILSGLFLFHRYYGSGFSMARFMKKRARFILVPYLIWSVFYVAYAWTFHPETAPHTVEDFVMALLTGRAYYHLYFVFVMVQFYLILPVLFWGFRRFGGLTMVALALMVYALSEAMTWWDGAGRPEWSEEYTENAISLFPTWLFYFCLGGWLGQRVDRLKRMIDRLSTTGVSLIFGSMVILTLAESFFRGRFGFYNFTVSIYSIASLILWFQLGERWKRSWIALLGRYSYGLYLVHPFLLNLLSRLTPHLFPEASWQEFTFMLVAVTGLSWTMVWVISRMPYGELLKGK</sequence>
<evidence type="ECO:0000256" key="6">
    <source>
        <dbReference type="ARBA" id="ARBA00023136"/>
    </source>
</evidence>
<dbReference type="AlphaFoldDB" id="A0A8D5UI59"/>
<dbReference type="PANTHER" id="PTHR40074:SF2">
    <property type="entry name" value="O-ACETYLTRANSFERASE WECH"/>
    <property type="match status" value="1"/>
</dbReference>
<proteinExistence type="inferred from homology"/>
<comment type="similarity">
    <text evidence="2">Belongs to the acyltransferase 3 family.</text>
</comment>
<evidence type="ECO:0000256" key="7">
    <source>
        <dbReference type="SAM" id="Phobius"/>
    </source>
</evidence>
<keyword evidence="5 7" id="KW-1133">Transmembrane helix</keyword>
<keyword evidence="9" id="KW-0808">Transferase</keyword>
<reference evidence="9" key="2">
    <citation type="journal article" date="2021" name="Microbiol. Resour. Announc.">
        <title>Complete Genome Sequence of Polycladomyces abyssicola JIR-001T, Isolated from Hemipelagic Sediment in Deep Seawater.</title>
        <authorList>
            <person name="Tsubouchi T."/>
            <person name="Kaneko Y."/>
        </authorList>
    </citation>
    <scope>NUCLEOTIDE SEQUENCE</scope>
    <source>
        <strain evidence="9">JIR-001</strain>
    </source>
</reference>
<evidence type="ECO:0000256" key="2">
    <source>
        <dbReference type="ARBA" id="ARBA00007400"/>
    </source>
</evidence>